<keyword evidence="1" id="KW-1133">Transmembrane helix</keyword>
<organism evidence="2 3">
    <name type="scientific">Gloeobacter kilaueensis (strain ATCC BAA-2537 / CCAP 1431/1 / ULC 316 / JS1)</name>
    <dbReference type="NCBI Taxonomy" id="1183438"/>
    <lineage>
        <taxon>Bacteria</taxon>
        <taxon>Bacillati</taxon>
        <taxon>Cyanobacteriota</taxon>
        <taxon>Cyanophyceae</taxon>
        <taxon>Gloeobacterales</taxon>
        <taxon>Gloeobacteraceae</taxon>
        <taxon>Gloeobacter</taxon>
    </lineage>
</organism>
<gene>
    <name evidence="2" type="ORF">GKIL_3849</name>
</gene>
<dbReference type="AlphaFoldDB" id="U5QQV7"/>
<proteinExistence type="predicted"/>
<keyword evidence="1" id="KW-0472">Membrane</keyword>
<sequence>MKLWSPIAGLLFIVGSLVVLIFANQLAHYPLFFPLS</sequence>
<keyword evidence="1" id="KW-0812">Transmembrane</keyword>
<dbReference type="HOGENOM" id="CLU_3356444_0_0_3"/>
<evidence type="ECO:0000313" key="2">
    <source>
        <dbReference type="EMBL" id="AGY60095.1"/>
    </source>
</evidence>
<evidence type="ECO:0000313" key="3">
    <source>
        <dbReference type="Proteomes" id="UP000017396"/>
    </source>
</evidence>
<name>U5QQV7_GLOK1</name>
<protein>
    <submittedName>
        <fullName evidence="2">Uncharacterized protein</fullName>
    </submittedName>
</protein>
<dbReference type="KEGG" id="glj:GKIL_3849"/>
<reference evidence="2 3" key="1">
    <citation type="journal article" date="2013" name="PLoS ONE">
        <title>Cultivation and Complete Genome Sequencing of Gloeobacter kilaueensis sp. nov., from a Lava Cave in Kilauea Caldera, Hawai'i.</title>
        <authorList>
            <person name="Saw J.H."/>
            <person name="Schatz M."/>
            <person name="Brown M.V."/>
            <person name="Kunkel D.D."/>
            <person name="Foster J.S."/>
            <person name="Shick H."/>
            <person name="Christensen S."/>
            <person name="Hou S."/>
            <person name="Wan X."/>
            <person name="Donachie S.P."/>
        </authorList>
    </citation>
    <scope>NUCLEOTIDE SEQUENCE [LARGE SCALE GENOMIC DNA]</scope>
    <source>
        <strain evidence="3">JS</strain>
    </source>
</reference>
<dbReference type="STRING" id="1183438.GKIL_3849"/>
<dbReference type="Proteomes" id="UP000017396">
    <property type="component" value="Chromosome"/>
</dbReference>
<accession>U5QQV7</accession>
<keyword evidence="3" id="KW-1185">Reference proteome</keyword>
<dbReference type="EMBL" id="CP003587">
    <property type="protein sequence ID" value="AGY60095.1"/>
    <property type="molecule type" value="Genomic_DNA"/>
</dbReference>
<feature type="transmembrane region" description="Helical" evidence="1">
    <location>
        <begin position="7"/>
        <end position="27"/>
    </location>
</feature>
<evidence type="ECO:0000256" key="1">
    <source>
        <dbReference type="SAM" id="Phobius"/>
    </source>
</evidence>